<dbReference type="KEGG" id="pbf:CFX0092_A2305"/>
<dbReference type="Pfam" id="PF13439">
    <property type="entry name" value="Glyco_transf_4"/>
    <property type="match status" value="1"/>
</dbReference>
<dbReference type="SUPFAM" id="SSF53756">
    <property type="entry name" value="UDP-Glycosyltransferase/glycogen phosphorylase"/>
    <property type="match status" value="1"/>
</dbReference>
<feature type="domain" description="Glycosyltransferase subfamily 4-like N-terminal" evidence="1">
    <location>
        <begin position="59"/>
        <end position="168"/>
    </location>
</feature>
<sequence length="365" mass="39600">MDTILSETTSQPVAVGRAALPRLCFVGPMLGVNPGWVTTQGEIVAGLLAGEGYPVRSTSSIPARLPRLADTLRSLVAWRGQIDLVIHQVFSGPAFVIADTASALCRLLGLRQIFVLHGGALPEFAAARPGWVRRVMGRAAAIVAPSEYLAHTFSVYPELAARMRVIPNILAIEDYPYRHRPAVAPRLLWMRTFHDWYHPEMAIEVLSLLRQTYPAATLTMGGQEKGLGPAVRELAQRRGLAEAVRFPGFLGPDDKRREFAAHDIYLNTNRVDNMPVSVLEAAAFGLPVVATAVGGVPFLLRHGETGLLVPDGDAAAMSAAVRRLIEEPGLAACLSANGRRLAESCAWQPVKARWQTLFTEVLDHA</sequence>
<reference evidence="2" key="1">
    <citation type="submission" date="2016-01" db="EMBL/GenBank/DDBJ databases">
        <authorList>
            <person name="Mcilroy J.S."/>
            <person name="Karst M S."/>
            <person name="Albertsen M."/>
        </authorList>
    </citation>
    <scope>NUCLEOTIDE SEQUENCE</scope>
    <source>
        <strain evidence="2">Cfx-K</strain>
    </source>
</reference>
<dbReference type="GO" id="GO:0016757">
    <property type="term" value="F:glycosyltransferase activity"/>
    <property type="evidence" value="ECO:0007669"/>
    <property type="project" value="UniProtKB-KW"/>
</dbReference>
<dbReference type="RefSeq" id="WP_095043568.1">
    <property type="nucleotide sequence ID" value="NZ_LN890655.1"/>
</dbReference>
<keyword evidence="2" id="KW-0808">Transferase</keyword>
<dbReference type="EMBL" id="LN890655">
    <property type="protein sequence ID" value="CUS04183.2"/>
    <property type="molecule type" value="Genomic_DNA"/>
</dbReference>
<evidence type="ECO:0000259" key="1">
    <source>
        <dbReference type="Pfam" id="PF13439"/>
    </source>
</evidence>
<dbReference type="CDD" id="cd03801">
    <property type="entry name" value="GT4_PimA-like"/>
    <property type="match status" value="1"/>
</dbReference>
<organism evidence="2 3">
    <name type="scientific">Candidatus Promineifilum breve</name>
    <dbReference type="NCBI Taxonomy" id="1806508"/>
    <lineage>
        <taxon>Bacteria</taxon>
        <taxon>Bacillati</taxon>
        <taxon>Chloroflexota</taxon>
        <taxon>Ardenticatenia</taxon>
        <taxon>Candidatus Promineifilales</taxon>
        <taxon>Candidatus Promineifilaceae</taxon>
        <taxon>Candidatus Promineifilum</taxon>
    </lineage>
</organism>
<name>A0A161KAT0_9CHLR</name>
<dbReference type="PANTHER" id="PTHR12526">
    <property type="entry name" value="GLYCOSYLTRANSFERASE"/>
    <property type="match status" value="1"/>
</dbReference>
<evidence type="ECO:0000313" key="2">
    <source>
        <dbReference type="EMBL" id="CUS04183.2"/>
    </source>
</evidence>
<accession>A0A161KAT0</accession>
<dbReference type="InterPro" id="IPR028098">
    <property type="entry name" value="Glyco_trans_4-like_N"/>
</dbReference>
<protein>
    <submittedName>
        <fullName evidence="2">Glycosyltransferase</fullName>
        <ecNumber evidence="2">2.4.-.-</ecNumber>
    </submittedName>
</protein>
<evidence type="ECO:0000313" key="3">
    <source>
        <dbReference type="Proteomes" id="UP000215027"/>
    </source>
</evidence>
<dbReference type="EC" id="2.4.-.-" evidence="2"/>
<keyword evidence="2" id="KW-0328">Glycosyltransferase</keyword>
<dbReference type="Gene3D" id="3.40.50.2000">
    <property type="entry name" value="Glycogen Phosphorylase B"/>
    <property type="match status" value="2"/>
</dbReference>
<dbReference type="PANTHER" id="PTHR12526:SF635">
    <property type="entry name" value="GLYCOSYL TRANSFERASE GROUP 1"/>
    <property type="match status" value="1"/>
</dbReference>
<keyword evidence="3" id="KW-1185">Reference proteome</keyword>
<dbReference type="Pfam" id="PF13692">
    <property type="entry name" value="Glyco_trans_1_4"/>
    <property type="match status" value="1"/>
</dbReference>
<proteinExistence type="predicted"/>
<dbReference type="AlphaFoldDB" id="A0A161KAT0"/>
<dbReference type="OrthoDB" id="9815550at2"/>
<dbReference type="Proteomes" id="UP000215027">
    <property type="component" value="Chromosome I"/>
</dbReference>
<gene>
    <name evidence="2" type="ORF">CFX0092_A2305</name>
</gene>